<dbReference type="InterPro" id="IPR054539">
    <property type="entry name" value="Beta-prop_PDH"/>
</dbReference>
<evidence type="ECO:0000259" key="1">
    <source>
        <dbReference type="Pfam" id="PF22807"/>
    </source>
</evidence>
<dbReference type="PANTHER" id="PTHR33546">
    <property type="entry name" value="LARGE, MULTIFUNCTIONAL SECRETED PROTEIN-RELATED"/>
    <property type="match status" value="1"/>
</dbReference>
<dbReference type="EMBL" id="LJPT01000099">
    <property type="protein sequence ID" value="KPW48068.1"/>
    <property type="molecule type" value="Genomic_DNA"/>
</dbReference>
<dbReference type="Proteomes" id="UP000050425">
    <property type="component" value="Unassembled WGS sequence"/>
</dbReference>
<dbReference type="SUPFAM" id="SSF50952">
    <property type="entry name" value="Soluble quinoprotein glucose dehydrogenase"/>
    <property type="match status" value="1"/>
</dbReference>
<dbReference type="PATRIC" id="fig|251702.3.peg.4041"/>
<name>A0A0P9LUC3_9PSED</name>
<organism evidence="2 3">
    <name type="scientific">Pseudomonas syringae pv. antirrhini</name>
    <dbReference type="NCBI Taxonomy" id="251702"/>
    <lineage>
        <taxon>Bacteria</taxon>
        <taxon>Pseudomonadati</taxon>
        <taxon>Pseudomonadota</taxon>
        <taxon>Gammaproteobacteria</taxon>
        <taxon>Pseudomonadales</taxon>
        <taxon>Pseudomonadaceae</taxon>
        <taxon>Pseudomonas</taxon>
    </lineage>
</organism>
<comment type="caution">
    <text evidence="2">The sequence shown here is derived from an EMBL/GenBank/DDBJ whole genome shotgun (WGS) entry which is preliminary data.</text>
</comment>
<dbReference type="Pfam" id="PF22807">
    <property type="entry name" value="TrAA12"/>
    <property type="match status" value="1"/>
</dbReference>
<protein>
    <submittedName>
        <fullName evidence="2">L-sorbosone dehydrogenase</fullName>
    </submittedName>
</protein>
<evidence type="ECO:0000313" key="2">
    <source>
        <dbReference type="EMBL" id="KPW48068.1"/>
    </source>
</evidence>
<dbReference type="PANTHER" id="PTHR33546:SF1">
    <property type="entry name" value="LARGE, MULTIFUNCTIONAL SECRETED PROTEIN"/>
    <property type="match status" value="1"/>
</dbReference>
<reference evidence="2 3" key="1">
    <citation type="submission" date="2015-09" db="EMBL/GenBank/DDBJ databases">
        <title>Genome announcement of multiple Pseudomonas syringae strains.</title>
        <authorList>
            <person name="Thakur S."/>
            <person name="Wang P.W."/>
            <person name="Gong Y."/>
            <person name="Weir B.S."/>
            <person name="Guttman D.S."/>
        </authorList>
    </citation>
    <scope>NUCLEOTIDE SEQUENCE [LARGE SCALE GENOMIC DNA]</scope>
    <source>
        <strain evidence="2 3">ICMP4303</strain>
    </source>
</reference>
<feature type="domain" description="Pyrroloquinoline quinone-dependent pyranose dehydrogenase beta-propeller" evidence="1">
    <location>
        <begin position="157"/>
        <end position="525"/>
    </location>
</feature>
<evidence type="ECO:0000313" key="3">
    <source>
        <dbReference type="Proteomes" id="UP000050425"/>
    </source>
</evidence>
<dbReference type="AlphaFoldDB" id="A0A0P9LUC3"/>
<dbReference type="InterPro" id="IPR011041">
    <property type="entry name" value="Quinoprot_gluc/sorb_DH_b-prop"/>
</dbReference>
<dbReference type="Gene3D" id="2.120.10.30">
    <property type="entry name" value="TolB, C-terminal domain"/>
    <property type="match status" value="1"/>
</dbReference>
<proteinExistence type="predicted"/>
<sequence>MEQFCRLADCRRLAVLRAGAAVCAGKPDPCRSQGGPSCSVLPAVAGHLGAGPGQRIRACKRCLGGYAFGSGAVGGGHCIGVCRNMDRADQPAFGRCTMRQAHALTALSMALLLSACGGEADSTQARGPDPKLPEPQRGLLPSMKIAEPVAWGDQKPTVPDGFSVTAIATDLSIPRQSIVLPNGDILIAEGRGGSAAKLKPKDVIASVIKAQGNTKVKGGNRLTLLRDADGDGKYELKTVFAENLNAPYGLAFANGKLYVANQDALVSFDYQDGQTKASGEPAKVTDLPSAINHHWTKALTVSPDGRFLYVGIGSNSNVTERGMEVEIDRAMVWQIDAVTGAHRPYATGLRNPTALAIQPGTGQLWTVVNERDELGPDLVPDYLTSVKEGAFYGWPYSYWGQNVDSRAQPQNPAKVAAAIKPDYSLGSHVAALGVSFSIPAMGEKFADGVFVGEHGSWNRDNPVGYKVIFVPFANGRPAGEPVDFATGFRGADGKTRGRPVGVTVDPKGALIIADDLANTVWRVTRNK</sequence>
<gene>
    <name evidence="2" type="ORF">ALO88_05228</name>
</gene>
<accession>A0A0P9LUC3</accession>
<dbReference type="InterPro" id="IPR011042">
    <property type="entry name" value="6-blade_b-propeller_TolB-like"/>
</dbReference>